<evidence type="ECO:0000313" key="2">
    <source>
        <dbReference type="EnsemblPlants" id="Zm00001eb018680_P001"/>
    </source>
</evidence>
<evidence type="ECO:0000256" key="1">
    <source>
        <dbReference type="SAM" id="MobiDB-lite"/>
    </source>
</evidence>
<name>A0A804LL52_MAIZE</name>
<keyword evidence="3" id="KW-1185">Reference proteome</keyword>
<accession>A0A804LL52</accession>
<evidence type="ECO:0000313" key="3">
    <source>
        <dbReference type="Proteomes" id="UP000007305"/>
    </source>
</evidence>
<reference evidence="2" key="2">
    <citation type="submission" date="2019-07" db="EMBL/GenBank/DDBJ databases">
        <authorList>
            <person name="Seetharam A."/>
            <person name="Woodhouse M."/>
            <person name="Cannon E."/>
        </authorList>
    </citation>
    <scope>NUCLEOTIDE SEQUENCE [LARGE SCALE GENOMIC DNA]</scope>
    <source>
        <strain evidence="2">cv. B73</strain>
    </source>
</reference>
<organism evidence="2 3">
    <name type="scientific">Zea mays</name>
    <name type="common">Maize</name>
    <dbReference type="NCBI Taxonomy" id="4577"/>
    <lineage>
        <taxon>Eukaryota</taxon>
        <taxon>Viridiplantae</taxon>
        <taxon>Streptophyta</taxon>
        <taxon>Embryophyta</taxon>
        <taxon>Tracheophyta</taxon>
        <taxon>Spermatophyta</taxon>
        <taxon>Magnoliopsida</taxon>
        <taxon>Liliopsida</taxon>
        <taxon>Poales</taxon>
        <taxon>Poaceae</taxon>
        <taxon>PACMAD clade</taxon>
        <taxon>Panicoideae</taxon>
        <taxon>Andropogonodae</taxon>
        <taxon>Andropogoneae</taxon>
        <taxon>Tripsacinae</taxon>
        <taxon>Zea</taxon>
    </lineage>
</organism>
<dbReference type="InParanoid" id="A0A804LL52"/>
<dbReference type="EnsemblPlants" id="Zm00001eb018680_T001">
    <property type="protein sequence ID" value="Zm00001eb018680_P001"/>
    <property type="gene ID" value="Zm00001eb018680"/>
</dbReference>
<feature type="region of interest" description="Disordered" evidence="1">
    <location>
        <begin position="25"/>
        <end position="63"/>
    </location>
</feature>
<reference evidence="2" key="3">
    <citation type="submission" date="2021-05" db="UniProtKB">
        <authorList>
            <consortium name="EnsemblPlants"/>
        </authorList>
    </citation>
    <scope>IDENTIFICATION</scope>
    <source>
        <strain evidence="2">cv. B73</strain>
    </source>
</reference>
<reference evidence="3" key="1">
    <citation type="submission" date="2015-12" db="EMBL/GenBank/DDBJ databases">
        <title>Update maize B73 reference genome by single molecule sequencing technologies.</title>
        <authorList>
            <consortium name="Maize Genome Sequencing Project"/>
            <person name="Ware D."/>
        </authorList>
    </citation>
    <scope>NUCLEOTIDE SEQUENCE [LARGE SCALE GENOMIC DNA]</scope>
    <source>
        <strain evidence="3">cv. B73</strain>
    </source>
</reference>
<protein>
    <submittedName>
        <fullName evidence="2">Uncharacterized protein</fullName>
    </submittedName>
</protein>
<dbReference type="AlphaFoldDB" id="A0A804LL52"/>
<proteinExistence type="predicted"/>
<dbReference type="Gramene" id="Zm00001eb018680_T001">
    <property type="protein sequence ID" value="Zm00001eb018680_P001"/>
    <property type="gene ID" value="Zm00001eb018680"/>
</dbReference>
<sequence>MLPATATASRIPLLLPLPNPHYASPPSFLYHGTPSGGGGTATDSSSEERGPPSGAAVVHQRSPHHHTLPAINALLVIIRSPPSMPSSLCYAQLPLTLSSPP</sequence>
<dbReference type="Proteomes" id="UP000007305">
    <property type="component" value="Chromosome 1"/>
</dbReference>